<reference evidence="3 4" key="1">
    <citation type="journal article" date="2021" name="Cell Host Microbe">
        <title>in vivo commensal control of Clostridioides difficile virulence.</title>
        <authorList>
            <person name="Girinathan B.P."/>
            <person name="Dibenedetto N."/>
            <person name="Worley J.N."/>
            <person name="Peltier J."/>
            <person name="Arrieta-Ortiz M.L."/>
            <person name="Rupa Christinal Immanuel S."/>
            <person name="Lavin R."/>
            <person name="Delaney M.L."/>
            <person name="Cummins C."/>
            <person name="Hoffmann M."/>
            <person name="Luo Y."/>
            <person name="Gonzalez-Escalona N."/>
            <person name="Allard M."/>
            <person name="Onderdonk A.B."/>
            <person name="Gerber G.K."/>
            <person name="Sonenshein A.L."/>
            <person name="Baliga N."/>
            <person name="Dupuy B."/>
            <person name="Bry L."/>
        </authorList>
    </citation>
    <scope>NUCLEOTIDE SEQUENCE [LARGE SCALE GENOMIC DNA]</scope>
    <source>
        <strain evidence="3 4">DSM 599</strain>
    </source>
</reference>
<evidence type="ECO:0008006" key="5">
    <source>
        <dbReference type="Google" id="ProtNLM"/>
    </source>
</evidence>
<keyword evidence="2" id="KW-0472">Membrane</keyword>
<gene>
    <name evidence="3" type="ORF">K5V21_17175</name>
</gene>
<evidence type="ECO:0000313" key="3">
    <source>
        <dbReference type="EMBL" id="MBY0757165.1"/>
    </source>
</evidence>
<proteinExistence type="predicted"/>
<evidence type="ECO:0000256" key="1">
    <source>
        <dbReference type="SAM" id="Coils"/>
    </source>
</evidence>
<accession>A0ABS7L276</accession>
<keyword evidence="1" id="KW-0175">Coiled coil</keyword>
<organism evidence="3 4">
    <name type="scientific">Clostridium sardiniense</name>
    <name type="common">Clostridium absonum</name>
    <dbReference type="NCBI Taxonomy" id="29369"/>
    <lineage>
        <taxon>Bacteria</taxon>
        <taxon>Bacillati</taxon>
        <taxon>Bacillota</taxon>
        <taxon>Clostridia</taxon>
        <taxon>Eubacteriales</taxon>
        <taxon>Clostridiaceae</taxon>
        <taxon>Clostridium</taxon>
    </lineage>
</organism>
<dbReference type="EMBL" id="JAIKTU010000018">
    <property type="protein sequence ID" value="MBY0757165.1"/>
    <property type="molecule type" value="Genomic_DNA"/>
</dbReference>
<dbReference type="RefSeq" id="WP_221862303.1">
    <property type="nucleotide sequence ID" value="NZ_JAIKTU010000018.1"/>
</dbReference>
<sequence length="286" mass="33794">MLENKKIKNIFKKIRDKKDKFEAKMKYKKSYKYYIFACIFFLGYGVFFSSGYIFDTNRERKSTEIGIENKMTNSIVKIKSEQYNPNNRLLQVNLDIEKTNILFGNDIEVTAIERADLNKNLEVKTIRLDESQYILLIQAPKKWTNIAIEIKEKNIVDSSSTKVFIDEKLCTKNNELKEGTLTDYLVESVDLEIKNINLEIENYNKEIEKDNKIIAQTEKEIKKLEENIKYEIKEEADRTKQKIESLNSEIENLKGSIEEINKQIETSNEKINKLNLKKEDYKKEEH</sequence>
<keyword evidence="2" id="KW-1133">Transmembrane helix</keyword>
<evidence type="ECO:0000313" key="4">
    <source>
        <dbReference type="Proteomes" id="UP001299068"/>
    </source>
</evidence>
<dbReference type="Proteomes" id="UP001299068">
    <property type="component" value="Unassembled WGS sequence"/>
</dbReference>
<evidence type="ECO:0000256" key="2">
    <source>
        <dbReference type="SAM" id="Phobius"/>
    </source>
</evidence>
<feature type="transmembrane region" description="Helical" evidence="2">
    <location>
        <begin position="33"/>
        <end position="54"/>
    </location>
</feature>
<protein>
    <recommendedName>
        <fullName evidence="5">Chromosome segregation protein SMC</fullName>
    </recommendedName>
</protein>
<comment type="caution">
    <text evidence="3">The sequence shown here is derived from an EMBL/GenBank/DDBJ whole genome shotgun (WGS) entry which is preliminary data.</text>
</comment>
<keyword evidence="2" id="KW-0812">Transmembrane</keyword>
<keyword evidence="4" id="KW-1185">Reference proteome</keyword>
<name>A0ABS7L276_CLOSR</name>
<feature type="coiled-coil region" evidence="1">
    <location>
        <begin position="186"/>
        <end position="284"/>
    </location>
</feature>
<dbReference type="Gene3D" id="1.10.287.950">
    <property type="entry name" value="Methyl-accepting chemotaxis protein"/>
    <property type="match status" value="1"/>
</dbReference>